<dbReference type="GO" id="GO:0016020">
    <property type="term" value="C:membrane"/>
    <property type="evidence" value="ECO:0007669"/>
    <property type="project" value="TreeGrafter"/>
</dbReference>
<dbReference type="PANTHER" id="PTHR19353:SF19">
    <property type="entry name" value="DELTA(5) FATTY ACID DESATURASE C-RELATED"/>
    <property type="match status" value="1"/>
</dbReference>
<evidence type="ECO:0000259" key="2">
    <source>
        <dbReference type="Pfam" id="PF00487"/>
    </source>
</evidence>
<gene>
    <name evidence="3" type="ORF">G8E03_06730</name>
</gene>
<dbReference type="KEGG" id="mon:G8E03_06730"/>
<dbReference type="PANTHER" id="PTHR19353">
    <property type="entry name" value="FATTY ACID DESATURASE 2"/>
    <property type="match status" value="1"/>
</dbReference>
<dbReference type="InterPro" id="IPR012171">
    <property type="entry name" value="Fatty_acid_desaturase"/>
</dbReference>
<keyword evidence="1" id="KW-0812">Transmembrane</keyword>
<feature type="transmembrane region" description="Helical" evidence="1">
    <location>
        <begin position="21"/>
        <end position="45"/>
    </location>
</feature>
<sequence length="318" mass="36379">MQYAKQFLSSEDIRALSKRSDWMGAWMLLHCWGIIFGALALFGIWPNPLTFILAVMLIGSRQLGLAILMHEAAHSALFKSRRLNEFAGIWLCGHPILADMPAYRHYHLAHHRYTQTERDPDLALSLPFPTTRASLIRKFLRDLTGQTGVKQLVGQIVLWFRMAGDHDAVEEAEAKEKMAQAFKGLDFGTSLGVNAVIIIAFGLIGDWWWGLAFWLLPLLTWFQLVLRIRNIAEHGAVEHSENPLQNVRTTAAGPLWRLFVAPYWVNYHLEHHLVMHLPARNLPKLHRLMIERGHGAAMRLSSSYWSVLGDVGWRRKVR</sequence>
<reference evidence="3 4" key="1">
    <citation type="submission" date="2020-03" db="EMBL/GenBank/DDBJ databases">
        <title>Complete genome sequence of Monaibacterium sp. ALG8 with diverse plasmids.</title>
        <authorList>
            <person name="Sun C."/>
        </authorList>
    </citation>
    <scope>NUCLEOTIDE SEQUENCE [LARGE SCALE GENOMIC DNA]</scope>
    <source>
        <strain evidence="3 4">ALG8</strain>
    </source>
</reference>
<dbReference type="GO" id="GO:0016717">
    <property type="term" value="F:oxidoreductase activity, acting on paired donors, with oxidation of a pair of donors resulting in the reduction of molecular oxygen to two molecules of water"/>
    <property type="evidence" value="ECO:0007669"/>
    <property type="project" value="TreeGrafter"/>
</dbReference>
<protein>
    <submittedName>
        <fullName evidence="3">Fatty acid desaturase family protein</fullName>
    </submittedName>
</protein>
<name>A0A6G7VKR2_9RHOB</name>
<evidence type="ECO:0000256" key="1">
    <source>
        <dbReference type="SAM" id="Phobius"/>
    </source>
</evidence>
<dbReference type="CDD" id="cd03510">
    <property type="entry name" value="Rhizobitoxine-FADS-like"/>
    <property type="match status" value="1"/>
</dbReference>
<dbReference type="AlphaFoldDB" id="A0A6G7VKR2"/>
<feature type="transmembrane region" description="Helical" evidence="1">
    <location>
        <begin position="184"/>
        <end position="201"/>
    </location>
</feature>
<dbReference type="Proteomes" id="UP000500791">
    <property type="component" value="Chromosome"/>
</dbReference>
<proteinExistence type="predicted"/>
<keyword evidence="1" id="KW-1133">Transmembrane helix</keyword>
<dbReference type="InterPro" id="IPR005804">
    <property type="entry name" value="FA_desaturase_dom"/>
</dbReference>
<accession>A0A6G7VKR2</accession>
<keyword evidence="4" id="KW-1185">Reference proteome</keyword>
<dbReference type="RefSeq" id="WP_166190021.1">
    <property type="nucleotide sequence ID" value="NZ_CP049811.1"/>
</dbReference>
<dbReference type="Pfam" id="PF00487">
    <property type="entry name" value="FA_desaturase"/>
    <property type="match status" value="1"/>
</dbReference>
<evidence type="ECO:0000313" key="3">
    <source>
        <dbReference type="EMBL" id="QIK40490.1"/>
    </source>
</evidence>
<organism evidence="3 4">
    <name type="scientific">Pontivivens nitratireducens</name>
    <dbReference type="NCBI Taxonomy" id="2758038"/>
    <lineage>
        <taxon>Bacteria</taxon>
        <taxon>Pseudomonadati</taxon>
        <taxon>Pseudomonadota</taxon>
        <taxon>Alphaproteobacteria</taxon>
        <taxon>Rhodobacterales</taxon>
        <taxon>Paracoccaceae</taxon>
        <taxon>Pontivivens</taxon>
    </lineage>
</organism>
<evidence type="ECO:0000313" key="4">
    <source>
        <dbReference type="Proteomes" id="UP000500791"/>
    </source>
</evidence>
<feature type="transmembrane region" description="Helical" evidence="1">
    <location>
        <begin position="51"/>
        <end position="73"/>
    </location>
</feature>
<keyword evidence="1" id="KW-0472">Membrane</keyword>
<dbReference type="EMBL" id="CP049811">
    <property type="protein sequence ID" value="QIK40490.1"/>
    <property type="molecule type" value="Genomic_DNA"/>
</dbReference>
<feature type="domain" description="Fatty acid desaturase" evidence="2">
    <location>
        <begin position="48"/>
        <end position="291"/>
    </location>
</feature>
<dbReference type="GO" id="GO:0008610">
    <property type="term" value="P:lipid biosynthetic process"/>
    <property type="evidence" value="ECO:0007669"/>
    <property type="project" value="UniProtKB-ARBA"/>
</dbReference>